<feature type="transmembrane region" description="Helical" evidence="1">
    <location>
        <begin position="12"/>
        <end position="35"/>
    </location>
</feature>
<name>A0A8J3GF02_9BACT</name>
<gene>
    <name evidence="2" type="ORF">GCM10007047_33380</name>
</gene>
<dbReference type="EMBL" id="BMXG01000032">
    <property type="protein sequence ID" value="GHC13359.1"/>
    <property type="molecule type" value="Genomic_DNA"/>
</dbReference>
<keyword evidence="3" id="KW-1185">Reference proteome</keyword>
<keyword evidence="1" id="KW-1133">Transmembrane helix</keyword>
<accession>A0A8J3GF02</accession>
<comment type="caution">
    <text evidence="2">The sequence shown here is derived from an EMBL/GenBank/DDBJ whole genome shotgun (WGS) entry which is preliminary data.</text>
</comment>
<evidence type="ECO:0000313" key="2">
    <source>
        <dbReference type="EMBL" id="GHC13359.1"/>
    </source>
</evidence>
<feature type="transmembrane region" description="Helical" evidence="1">
    <location>
        <begin position="374"/>
        <end position="397"/>
    </location>
</feature>
<reference evidence="2" key="1">
    <citation type="journal article" date="2014" name="Int. J. Syst. Evol. Microbiol.">
        <title>Complete genome sequence of Corynebacterium casei LMG S-19264T (=DSM 44701T), isolated from a smear-ripened cheese.</title>
        <authorList>
            <consortium name="US DOE Joint Genome Institute (JGI-PGF)"/>
            <person name="Walter F."/>
            <person name="Albersmeier A."/>
            <person name="Kalinowski J."/>
            <person name="Ruckert C."/>
        </authorList>
    </citation>
    <scope>NUCLEOTIDE SEQUENCE</scope>
    <source>
        <strain evidence="2">KCTC 12870</strain>
    </source>
</reference>
<evidence type="ECO:0000256" key="1">
    <source>
        <dbReference type="SAM" id="Phobius"/>
    </source>
</evidence>
<dbReference type="RefSeq" id="WP_189517412.1">
    <property type="nucleotide sequence ID" value="NZ_BMXG01000032.1"/>
</dbReference>
<dbReference type="AlphaFoldDB" id="A0A8J3GF02"/>
<feature type="transmembrane region" description="Helical" evidence="1">
    <location>
        <begin position="347"/>
        <end position="368"/>
    </location>
</feature>
<keyword evidence="1" id="KW-0472">Membrane</keyword>
<feature type="transmembrane region" description="Helical" evidence="1">
    <location>
        <begin position="108"/>
        <end position="130"/>
    </location>
</feature>
<feature type="transmembrane region" description="Helical" evidence="1">
    <location>
        <begin position="47"/>
        <end position="68"/>
    </location>
</feature>
<feature type="transmembrane region" description="Helical" evidence="1">
    <location>
        <begin position="142"/>
        <end position="163"/>
    </location>
</feature>
<sequence>MSAPSAKGNLVGSIFLGLFGSFFFVIGVGAAIATYQQGHSGDGQSVWVGVIMGTFFALVGAGIIYAAFASHKKGKKAVKLAAEHPNAPWLHRRDWAEGRIVDSNKVGFIFVLIFAVFWNAIAWAATIGVFKEGSNADEAARYVVLLFPLVGLGLAYAAIYQLMRWRKFGSSAFDMAEVPGVIGGSLGGIILTKVNVRPEKGFHLSLRNIKEVVTGSGKNRSTNVTVLWESEQWVKEDALADDPTQSAIPVLFNIPFSCSSPENVSSSVTIKWELKVKAEMPGVDYQSTFEVPVFKTENSDPDFDARAARDAETVASAPVVDWRKSGIVIRDDFSGATLVEARAGRNFIFLFVPLLIGLGMLVGTYFAWNSNMPKIFPIFLTIFGLLVTAGCGGALFTSLRLKIFPDRLESERRFFGLTKYASVNVSELDRLESISTMSSGEVHFYDLVGIKHNGEKVKFPLRIRGKAQADAMIKLIEDKISTDR</sequence>
<proteinExistence type="predicted"/>
<dbReference type="Proteomes" id="UP000642829">
    <property type="component" value="Unassembled WGS sequence"/>
</dbReference>
<reference evidence="2" key="2">
    <citation type="submission" date="2020-09" db="EMBL/GenBank/DDBJ databases">
        <authorList>
            <person name="Sun Q."/>
            <person name="Kim S."/>
        </authorList>
    </citation>
    <scope>NUCLEOTIDE SEQUENCE</scope>
    <source>
        <strain evidence="2">KCTC 12870</strain>
    </source>
</reference>
<keyword evidence="1" id="KW-0812">Transmembrane</keyword>
<evidence type="ECO:0000313" key="3">
    <source>
        <dbReference type="Proteomes" id="UP000642829"/>
    </source>
</evidence>
<organism evidence="2 3">
    <name type="scientific">Cerasicoccus arenae</name>
    <dbReference type="NCBI Taxonomy" id="424488"/>
    <lineage>
        <taxon>Bacteria</taxon>
        <taxon>Pseudomonadati</taxon>
        <taxon>Verrucomicrobiota</taxon>
        <taxon>Opitutia</taxon>
        <taxon>Puniceicoccales</taxon>
        <taxon>Cerasicoccaceae</taxon>
        <taxon>Cerasicoccus</taxon>
    </lineage>
</organism>
<protein>
    <submittedName>
        <fullName evidence="2">Uncharacterized protein</fullName>
    </submittedName>
</protein>